<organism evidence="5 6">
    <name type="scientific">Candidatus Magasanikbacteria bacterium GW2011_GWA2_45_39</name>
    <dbReference type="NCBI Taxonomy" id="1619041"/>
    <lineage>
        <taxon>Bacteria</taxon>
        <taxon>Candidatus Magasanikiibacteriota</taxon>
    </lineage>
</organism>
<evidence type="ECO:0000256" key="3">
    <source>
        <dbReference type="ARBA" id="ARBA00022840"/>
    </source>
</evidence>
<protein>
    <submittedName>
        <fullName evidence="5">Phosphoenolpyruvate synthase/pyruvate phosphate dikinase</fullName>
    </submittedName>
</protein>
<dbReference type="Proteomes" id="UP000033999">
    <property type="component" value="Unassembled WGS sequence"/>
</dbReference>
<evidence type="ECO:0000256" key="1">
    <source>
        <dbReference type="ARBA" id="ARBA00007837"/>
    </source>
</evidence>
<reference evidence="5 6" key="1">
    <citation type="journal article" date="2015" name="Nature">
        <title>rRNA introns, odd ribosomes, and small enigmatic genomes across a large radiation of phyla.</title>
        <authorList>
            <person name="Brown C.T."/>
            <person name="Hug L.A."/>
            <person name="Thomas B.C."/>
            <person name="Sharon I."/>
            <person name="Castelle C.J."/>
            <person name="Singh A."/>
            <person name="Wilkins M.J."/>
            <person name="Williams K.H."/>
            <person name="Banfield J.F."/>
        </authorList>
    </citation>
    <scope>NUCLEOTIDE SEQUENCE [LARGE SCALE GENOMIC DNA]</scope>
</reference>
<dbReference type="Gene3D" id="3.50.30.10">
    <property type="entry name" value="Phosphohistidine domain"/>
    <property type="match status" value="1"/>
</dbReference>
<proteinExistence type="inferred from homology"/>
<dbReference type="SUPFAM" id="SSF52009">
    <property type="entry name" value="Phosphohistidine domain"/>
    <property type="match status" value="1"/>
</dbReference>
<accession>A0A0G1PNL9</accession>
<dbReference type="Pfam" id="PF00391">
    <property type="entry name" value="PEP-utilizers"/>
    <property type="match status" value="1"/>
</dbReference>
<dbReference type="InterPro" id="IPR018274">
    <property type="entry name" value="PEP_util_AS"/>
</dbReference>
<keyword evidence="3" id="KW-0067">ATP-binding</keyword>
<dbReference type="PANTHER" id="PTHR43030:SF1">
    <property type="entry name" value="PHOSPHOENOLPYRUVATE SYNTHASE"/>
    <property type="match status" value="1"/>
</dbReference>
<dbReference type="AlphaFoldDB" id="A0A0G1PNL9"/>
<gene>
    <name evidence="5" type="ORF">UX10_C0017G0007</name>
</gene>
<comment type="caution">
    <text evidence="5">The sequence shown here is derived from an EMBL/GenBank/DDBJ whole genome shotgun (WGS) entry which is preliminary data.</text>
</comment>
<dbReference type="PROSITE" id="PS00370">
    <property type="entry name" value="PEP_ENZYMES_PHOS_SITE"/>
    <property type="match status" value="1"/>
</dbReference>
<evidence type="ECO:0000313" key="5">
    <source>
        <dbReference type="EMBL" id="KKU07008.1"/>
    </source>
</evidence>
<name>A0A0G1PNL9_9BACT</name>
<keyword evidence="5" id="KW-0418">Kinase</keyword>
<evidence type="ECO:0000259" key="4">
    <source>
        <dbReference type="Pfam" id="PF00391"/>
    </source>
</evidence>
<dbReference type="InterPro" id="IPR008279">
    <property type="entry name" value="PEP-util_enz_mobile_dom"/>
</dbReference>
<evidence type="ECO:0000256" key="2">
    <source>
        <dbReference type="ARBA" id="ARBA00022741"/>
    </source>
</evidence>
<feature type="domain" description="PEP-utilising enzyme mobile" evidence="4">
    <location>
        <begin position="378"/>
        <end position="449"/>
    </location>
</feature>
<keyword evidence="5" id="KW-0670">Pyruvate</keyword>
<dbReference type="InterPro" id="IPR006319">
    <property type="entry name" value="PEP_synth"/>
</dbReference>
<keyword evidence="5" id="KW-0808">Transferase</keyword>
<dbReference type="GO" id="GO:0005524">
    <property type="term" value="F:ATP binding"/>
    <property type="evidence" value="ECO:0007669"/>
    <property type="project" value="UniProtKB-KW"/>
</dbReference>
<dbReference type="PATRIC" id="fig|1619041.3.peg.571"/>
<dbReference type="PANTHER" id="PTHR43030">
    <property type="entry name" value="PHOSPHOENOLPYRUVATE SYNTHASE"/>
    <property type="match status" value="1"/>
</dbReference>
<dbReference type="InterPro" id="IPR036637">
    <property type="entry name" value="Phosphohistidine_dom_sf"/>
</dbReference>
<evidence type="ECO:0000313" key="6">
    <source>
        <dbReference type="Proteomes" id="UP000033999"/>
    </source>
</evidence>
<keyword evidence="2" id="KW-0547">Nucleotide-binding</keyword>
<sequence>MIKKPDIKQDQMELMWRREYSLCYGWVTVESFKNFIGEELNRSGISVRIDGGEGWLSFFASRNDVEQMKKHLSLEVADPSKHLERRMNALQKNGKETVCFSRSLHPTPRTSDADLFKMVAGFFDIFTAYCVHLFRSFYWNEMSVLLFEKLIAKKVPQDQLVEVLQQFSKPSKLTSVPKISYYFARVKQFKKRLAYLEHNFPWLGSGDSFFPPMTRVQMGAYIRSFILPARNASAPVRLVLNAKEKRFLKRYQEILYIKDLRDDYRREAFYYFYPVAQELGRRFKLKPQDIGYLEPSEIPLLAHDRKKVLDLIRERSQGYVIEYTEDKETLWAGQGVKKYFFKNESKKNETQLQGTVGCVGAARGRVQIVRTSADRKNFKKGNVLVAVTTNPEYVTAMQKACALVTDEGGLTCHAAIVAREMKMPCVVGTKNATTVFKNGDYVEVDGSAGIVRKLKKGSR</sequence>
<dbReference type="GO" id="GO:0008986">
    <property type="term" value="F:pyruvate, water dikinase activity"/>
    <property type="evidence" value="ECO:0007669"/>
    <property type="project" value="InterPro"/>
</dbReference>
<comment type="similarity">
    <text evidence="1">Belongs to the PEP-utilizing enzyme family.</text>
</comment>
<dbReference type="EMBL" id="LCKX01000017">
    <property type="protein sequence ID" value="KKU07008.1"/>
    <property type="molecule type" value="Genomic_DNA"/>
</dbReference>